<dbReference type="EnsemblProtists" id="EKX54619">
    <property type="protein sequence ID" value="EKX54619"/>
    <property type="gene ID" value="GUITHDRAFT_150062"/>
</dbReference>
<reference evidence="2 4" key="1">
    <citation type="journal article" date="2012" name="Nature">
        <title>Algal genomes reveal evolutionary mosaicism and the fate of nucleomorphs.</title>
        <authorList>
            <consortium name="DOE Joint Genome Institute"/>
            <person name="Curtis B.A."/>
            <person name="Tanifuji G."/>
            <person name="Burki F."/>
            <person name="Gruber A."/>
            <person name="Irimia M."/>
            <person name="Maruyama S."/>
            <person name="Arias M.C."/>
            <person name="Ball S.G."/>
            <person name="Gile G.H."/>
            <person name="Hirakawa Y."/>
            <person name="Hopkins J.F."/>
            <person name="Kuo A."/>
            <person name="Rensing S.A."/>
            <person name="Schmutz J."/>
            <person name="Symeonidi A."/>
            <person name="Elias M."/>
            <person name="Eveleigh R.J."/>
            <person name="Herman E.K."/>
            <person name="Klute M.J."/>
            <person name="Nakayama T."/>
            <person name="Obornik M."/>
            <person name="Reyes-Prieto A."/>
            <person name="Armbrust E.V."/>
            <person name="Aves S.J."/>
            <person name="Beiko R.G."/>
            <person name="Coutinho P."/>
            <person name="Dacks J.B."/>
            <person name="Durnford D.G."/>
            <person name="Fast N.M."/>
            <person name="Green B.R."/>
            <person name="Grisdale C.J."/>
            <person name="Hempel F."/>
            <person name="Henrissat B."/>
            <person name="Hoppner M.P."/>
            <person name="Ishida K."/>
            <person name="Kim E."/>
            <person name="Koreny L."/>
            <person name="Kroth P.G."/>
            <person name="Liu Y."/>
            <person name="Malik S.B."/>
            <person name="Maier U.G."/>
            <person name="McRose D."/>
            <person name="Mock T."/>
            <person name="Neilson J.A."/>
            <person name="Onodera N.T."/>
            <person name="Poole A.M."/>
            <person name="Pritham E.J."/>
            <person name="Richards T.A."/>
            <person name="Rocap G."/>
            <person name="Roy S.W."/>
            <person name="Sarai C."/>
            <person name="Schaack S."/>
            <person name="Shirato S."/>
            <person name="Slamovits C.H."/>
            <person name="Spencer D.F."/>
            <person name="Suzuki S."/>
            <person name="Worden A.Z."/>
            <person name="Zauner S."/>
            <person name="Barry K."/>
            <person name="Bell C."/>
            <person name="Bharti A.K."/>
            <person name="Crow J.A."/>
            <person name="Grimwood J."/>
            <person name="Kramer R."/>
            <person name="Lindquist E."/>
            <person name="Lucas S."/>
            <person name="Salamov A."/>
            <person name="McFadden G.I."/>
            <person name="Lane C.E."/>
            <person name="Keeling P.J."/>
            <person name="Gray M.W."/>
            <person name="Grigoriev I.V."/>
            <person name="Archibald J.M."/>
        </authorList>
    </citation>
    <scope>NUCLEOTIDE SEQUENCE</scope>
    <source>
        <strain evidence="2 4">CCMP2712</strain>
    </source>
</reference>
<evidence type="ECO:0000256" key="1">
    <source>
        <dbReference type="SAM" id="MobiDB-lite"/>
    </source>
</evidence>
<protein>
    <submittedName>
        <fullName evidence="2 3">Uncharacterized protein</fullName>
    </submittedName>
</protein>
<proteinExistence type="predicted"/>
<feature type="compositionally biased region" description="Basic and acidic residues" evidence="1">
    <location>
        <begin position="29"/>
        <end position="41"/>
    </location>
</feature>
<keyword evidence="4" id="KW-1185">Reference proteome</keyword>
<dbReference type="EMBL" id="JH992967">
    <property type="protein sequence ID" value="EKX54619.1"/>
    <property type="molecule type" value="Genomic_DNA"/>
</dbReference>
<feature type="region of interest" description="Disordered" evidence="1">
    <location>
        <begin position="29"/>
        <end position="56"/>
    </location>
</feature>
<gene>
    <name evidence="2" type="ORF">GUITHDRAFT_150062</name>
</gene>
<dbReference type="AlphaFoldDB" id="L1K212"/>
<evidence type="ECO:0000313" key="2">
    <source>
        <dbReference type="EMBL" id="EKX54619.1"/>
    </source>
</evidence>
<dbReference type="GeneID" id="17311292"/>
<accession>L1K212</accession>
<dbReference type="KEGG" id="gtt:GUITHDRAFT_150062"/>
<dbReference type="PaxDb" id="55529-EKX54619"/>
<evidence type="ECO:0000313" key="3">
    <source>
        <dbReference type="EnsemblProtists" id="EKX54619"/>
    </source>
</evidence>
<sequence length="107" mass="12273">MSCSATTIKPLQKDAFDQFFCTLPPIVADKEHDGKRNRGDESCASDPRMCDEESKTSMDLDKAPLCRVPSTGSNDSRTDEYCTDPLWHDYANYVCMRMRTTRRRTDH</sequence>
<reference evidence="4" key="2">
    <citation type="submission" date="2012-11" db="EMBL/GenBank/DDBJ databases">
        <authorList>
            <person name="Kuo A."/>
            <person name="Curtis B.A."/>
            <person name="Tanifuji G."/>
            <person name="Burki F."/>
            <person name="Gruber A."/>
            <person name="Irimia M."/>
            <person name="Maruyama S."/>
            <person name="Arias M.C."/>
            <person name="Ball S.G."/>
            <person name="Gile G.H."/>
            <person name="Hirakawa Y."/>
            <person name="Hopkins J.F."/>
            <person name="Rensing S.A."/>
            <person name="Schmutz J."/>
            <person name="Symeonidi A."/>
            <person name="Elias M."/>
            <person name="Eveleigh R.J."/>
            <person name="Herman E.K."/>
            <person name="Klute M.J."/>
            <person name="Nakayama T."/>
            <person name="Obornik M."/>
            <person name="Reyes-Prieto A."/>
            <person name="Armbrust E.V."/>
            <person name="Aves S.J."/>
            <person name="Beiko R.G."/>
            <person name="Coutinho P."/>
            <person name="Dacks J.B."/>
            <person name="Durnford D.G."/>
            <person name="Fast N.M."/>
            <person name="Green B.R."/>
            <person name="Grisdale C."/>
            <person name="Hempe F."/>
            <person name="Henrissat B."/>
            <person name="Hoppner M.P."/>
            <person name="Ishida K.-I."/>
            <person name="Kim E."/>
            <person name="Koreny L."/>
            <person name="Kroth P.G."/>
            <person name="Liu Y."/>
            <person name="Malik S.-B."/>
            <person name="Maier U.G."/>
            <person name="McRose D."/>
            <person name="Mock T."/>
            <person name="Neilson J.A."/>
            <person name="Onodera N.T."/>
            <person name="Poole A.M."/>
            <person name="Pritham E.J."/>
            <person name="Richards T.A."/>
            <person name="Rocap G."/>
            <person name="Roy S.W."/>
            <person name="Sarai C."/>
            <person name="Schaack S."/>
            <person name="Shirato S."/>
            <person name="Slamovits C.H."/>
            <person name="Spencer D.F."/>
            <person name="Suzuki S."/>
            <person name="Worden A.Z."/>
            <person name="Zauner S."/>
            <person name="Barry K."/>
            <person name="Bell C."/>
            <person name="Bharti A.K."/>
            <person name="Crow J.A."/>
            <person name="Grimwood J."/>
            <person name="Kramer R."/>
            <person name="Lindquist E."/>
            <person name="Lucas S."/>
            <person name="Salamov A."/>
            <person name="McFadden G.I."/>
            <person name="Lane C.E."/>
            <person name="Keeling P.J."/>
            <person name="Gray M.W."/>
            <person name="Grigoriev I.V."/>
            <person name="Archibald J.M."/>
        </authorList>
    </citation>
    <scope>NUCLEOTIDE SEQUENCE</scope>
    <source>
        <strain evidence="4">CCMP2712</strain>
    </source>
</reference>
<dbReference type="Proteomes" id="UP000011087">
    <property type="component" value="Unassembled WGS sequence"/>
</dbReference>
<dbReference type="HOGENOM" id="CLU_2215010_0_0_1"/>
<reference evidence="3" key="3">
    <citation type="submission" date="2015-06" db="UniProtKB">
        <authorList>
            <consortium name="EnsemblProtists"/>
        </authorList>
    </citation>
    <scope>IDENTIFICATION</scope>
</reference>
<dbReference type="RefSeq" id="XP_005841599.1">
    <property type="nucleotide sequence ID" value="XM_005841542.1"/>
</dbReference>
<evidence type="ECO:0000313" key="4">
    <source>
        <dbReference type="Proteomes" id="UP000011087"/>
    </source>
</evidence>
<organism evidence="2">
    <name type="scientific">Guillardia theta (strain CCMP2712)</name>
    <name type="common">Cryptophyte</name>
    <dbReference type="NCBI Taxonomy" id="905079"/>
    <lineage>
        <taxon>Eukaryota</taxon>
        <taxon>Cryptophyceae</taxon>
        <taxon>Pyrenomonadales</taxon>
        <taxon>Geminigeraceae</taxon>
        <taxon>Guillardia</taxon>
    </lineage>
</organism>
<name>L1K212_GUITC</name>